<accession>X1Q5W3</accession>
<name>X1Q5W3_9ZZZZ</name>
<evidence type="ECO:0000313" key="1">
    <source>
        <dbReference type="EMBL" id="GAI50136.1"/>
    </source>
</evidence>
<protein>
    <submittedName>
        <fullName evidence="1">Uncharacterized protein</fullName>
    </submittedName>
</protein>
<dbReference type="AlphaFoldDB" id="X1Q5W3"/>
<feature type="non-terminal residue" evidence="1">
    <location>
        <position position="1"/>
    </location>
</feature>
<organism evidence="1">
    <name type="scientific">marine sediment metagenome</name>
    <dbReference type="NCBI Taxonomy" id="412755"/>
    <lineage>
        <taxon>unclassified sequences</taxon>
        <taxon>metagenomes</taxon>
        <taxon>ecological metagenomes</taxon>
    </lineage>
</organism>
<sequence>RSEPVMQQWPVFTAAAQEWKKLSPTVQAAYNKYATNSGLTGRDLLMRAYIRGLYYYPTP</sequence>
<gene>
    <name evidence="1" type="ORF">S06H3_56114</name>
</gene>
<reference evidence="1" key="1">
    <citation type="journal article" date="2014" name="Front. Microbiol.">
        <title>High frequency of phylogenetically diverse reductive dehalogenase-homologous genes in deep subseafloor sedimentary metagenomes.</title>
        <authorList>
            <person name="Kawai M."/>
            <person name="Futagami T."/>
            <person name="Toyoda A."/>
            <person name="Takaki Y."/>
            <person name="Nishi S."/>
            <person name="Hori S."/>
            <person name="Arai W."/>
            <person name="Tsubouchi T."/>
            <person name="Morono Y."/>
            <person name="Uchiyama I."/>
            <person name="Ito T."/>
            <person name="Fujiyama A."/>
            <person name="Inagaki F."/>
            <person name="Takami H."/>
        </authorList>
    </citation>
    <scope>NUCLEOTIDE SEQUENCE</scope>
    <source>
        <strain evidence="1">Expedition CK06-06</strain>
    </source>
</reference>
<comment type="caution">
    <text evidence="1">The sequence shown here is derived from an EMBL/GenBank/DDBJ whole genome shotgun (WGS) entry which is preliminary data.</text>
</comment>
<dbReference type="EMBL" id="BARV01036068">
    <property type="protein sequence ID" value="GAI50136.1"/>
    <property type="molecule type" value="Genomic_DNA"/>
</dbReference>
<proteinExistence type="predicted"/>